<dbReference type="PANTHER" id="PTHR37936:SF3">
    <property type="entry name" value="TRANSPOSASE INSC FOR INSERTION ELEMENT IS2A-RELATED"/>
    <property type="match status" value="1"/>
</dbReference>
<dbReference type="GO" id="GO:0043565">
    <property type="term" value="F:sequence-specific DNA binding"/>
    <property type="evidence" value="ECO:0007669"/>
    <property type="project" value="InterPro"/>
</dbReference>
<dbReference type="NCBIfam" id="NF047595">
    <property type="entry name" value="IS66_ISRel24_TnpA"/>
    <property type="match status" value="1"/>
</dbReference>
<sequence length="122" mass="13227">MGQITVFSGPERRRRWSDGERLEILTEAFAPGACVAEVARRHDVSTALVYTWRRKLREVHAEPEPDDLAAPGFAAAVMIEDEGVAHPGLQPAIVIDLARGKRISIFASASPALVASALKALR</sequence>
<gene>
    <name evidence="1" type="ORF">EBBID32_14060</name>
</gene>
<reference evidence="2" key="2">
    <citation type="submission" date="2013-04" db="EMBL/GenBank/DDBJ databases">
        <title>Bisphenol A degrading Sphingobium sp. strain BiD32.</title>
        <authorList>
            <person name="Nielsen J.L."/>
            <person name="Zhou N.A."/>
            <person name="Kjeldal H."/>
        </authorList>
    </citation>
    <scope>NUCLEOTIDE SEQUENCE [LARGE SCALE GENOMIC DNA]</scope>
    <source>
        <strain evidence="2">BiD32</strain>
    </source>
</reference>
<dbReference type="RefSeq" id="WP_006952871.1">
    <property type="nucleotide sequence ID" value="NZ_CAVK010000061.1"/>
</dbReference>
<dbReference type="InterPro" id="IPR002514">
    <property type="entry name" value="Transposase_8"/>
</dbReference>
<dbReference type="EMBL" id="CAVK010000061">
    <property type="protein sequence ID" value="CCW17067.1"/>
    <property type="molecule type" value="Genomic_DNA"/>
</dbReference>
<dbReference type="OrthoDB" id="8080802at2"/>
<reference evidence="1 2" key="1">
    <citation type="submission" date="2013-03" db="EMBL/GenBank/DDBJ databases">
        <authorList>
            <person name="Le V."/>
        </authorList>
    </citation>
    <scope>NUCLEOTIDE SEQUENCE [LARGE SCALE GENOMIC DNA]</scope>
    <source>
        <strain evidence="1 2">BiD32</strain>
    </source>
</reference>
<dbReference type="GO" id="GO:0006313">
    <property type="term" value="P:DNA transposition"/>
    <property type="evidence" value="ECO:0007669"/>
    <property type="project" value="InterPro"/>
</dbReference>
<dbReference type="GO" id="GO:0004803">
    <property type="term" value="F:transposase activity"/>
    <property type="evidence" value="ECO:0007669"/>
    <property type="project" value="InterPro"/>
</dbReference>
<protein>
    <submittedName>
        <fullName evidence="1">Transposase IS3/IS911</fullName>
    </submittedName>
</protein>
<dbReference type="InterPro" id="IPR010921">
    <property type="entry name" value="Trp_repressor/repl_initiator"/>
</dbReference>
<evidence type="ECO:0000313" key="2">
    <source>
        <dbReference type="Proteomes" id="UP000013201"/>
    </source>
</evidence>
<accession>N1MN83</accession>
<dbReference type="PANTHER" id="PTHR37936">
    <property type="entry name" value="TRANSPOSASE INSC FOR INSERTION ELEMENT IS2A-RELATED"/>
    <property type="match status" value="1"/>
</dbReference>
<dbReference type="SUPFAM" id="SSF48295">
    <property type="entry name" value="TrpR-like"/>
    <property type="match status" value="1"/>
</dbReference>
<dbReference type="Pfam" id="PF01527">
    <property type="entry name" value="HTH_Tnp_1"/>
    <property type="match status" value="1"/>
</dbReference>
<dbReference type="AlphaFoldDB" id="N1MN83"/>
<dbReference type="Proteomes" id="UP000013201">
    <property type="component" value="Unassembled WGS sequence"/>
</dbReference>
<comment type="caution">
    <text evidence="1">The sequence shown here is derived from an EMBL/GenBank/DDBJ whole genome shotgun (WGS) entry which is preliminary data.</text>
</comment>
<proteinExistence type="predicted"/>
<keyword evidence="2" id="KW-1185">Reference proteome</keyword>
<organism evidence="1 2">
    <name type="scientific">Sphingobium indicum BiD32</name>
    <dbReference type="NCBI Taxonomy" id="1301087"/>
    <lineage>
        <taxon>Bacteria</taxon>
        <taxon>Pseudomonadati</taxon>
        <taxon>Pseudomonadota</taxon>
        <taxon>Alphaproteobacteria</taxon>
        <taxon>Sphingomonadales</taxon>
        <taxon>Sphingomonadaceae</taxon>
        <taxon>Sphingobium</taxon>
    </lineage>
</organism>
<evidence type="ECO:0000313" key="1">
    <source>
        <dbReference type="EMBL" id="CCW17067.1"/>
    </source>
</evidence>
<name>N1MN83_9SPHN</name>